<name>A0A2A2LK27_9BILA</name>
<keyword evidence="1" id="KW-0472">Membrane</keyword>
<evidence type="ECO:0000313" key="2">
    <source>
        <dbReference type="EMBL" id="PAV86606.1"/>
    </source>
</evidence>
<reference evidence="2 3" key="1">
    <citation type="journal article" date="2017" name="Curr. Biol.">
        <title>Genome architecture and evolution of a unichromosomal asexual nematode.</title>
        <authorList>
            <person name="Fradin H."/>
            <person name="Zegar C."/>
            <person name="Gutwein M."/>
            <person name="Lucas J."/>
            <person name="Kovtun M."/>
            <person name="Corcoran D."/>
            <person name="Baugh L.R."/>
            <person name="Kiontke K."/>
            <person name="Gunsalus K."/>
            <person name="Fitch D.H."/>
            <person name="Piano F."/>
        </authorList>
    </citation>
    <scope>NUCLEOTIDE SEQUENCE [LARGE SCALE GENOMIC DNA]</scope>
    <source>
        <strain evidence="2">PF1309</strain>
    </source>
</reference>
<protein>
    <submittedName>
        <fullName evidence="2">Uncharacterized protein</fullName>
    </submittedName>
</protein>
<feature type="transmembrane region" description="Helical" evidence="1">
    <location>
        <begin position="84"/>
        <end position="106"/>
    </location>
</feature>
<proteinExistence type="predicted"/>
<keyword evidence="3" id="KW-1185">Reference proteome</keyword>
<comment type="caution">
    <text evidence="2">The sequence shown here is derived from an EMBL/GenBank/DDBJ whole genome shotgun (WGS) entry which is preliminary data.</text>
</comment>
<accession>A0A2A2LK27</accession>
<keyword evidence="1" id="KW-1133">Transmembrane helix</keyword>
<evidence type="ECO:0000313" key="3">
    <source>
        <dbReference type="Proteomes" id="UP000218231"/>
    </source>
</evidence>
<dbReference type="AlphaFoldDB" id="A0A2A2LK27"/>
<dbReference type="STRING" id="2018661.A0A2A2LK27"/>
<sequence>MNFEMQTEPSPSTSVQLDAPNNWNLTTICIEAIHFLKIWYWPIAEFILSLVPGTICLIMSVLYLKQQSNITIIRIEKKLRNSRINLVFGSVGIFLVIAISLSVFIINGYQN</sequence>
<organism evidence="2 3">
    <name type="scientific">Diploscapter pachys</name>
    <dbReference type="NCBI Taxonomy" id="2018661"/>
    <lineage>
        <taxon>Eukaryota</taxon>
        <taxon>Metazoa</taxon>
        <taxon>Ecdysozoa</taxon>
        <taxon>Nematoda</taxon>
        <taxon>Chromadorea</taxon>
        <taxon>Rhabditida</taxon>
        <taxon>Rhabditina</taxon>
        <taxon>Rhabditomorpha</taxon>
        <taxon>Rhabditoidea</taxon>
        <taxon>Rhabditidae</taxon>
        <taxon>Diploscapter</taxon>
    </lineage>
</organism>
<feature type="transmembrane region" description="Helical" evidence="1">
    <location>
        <begin position="46"/>
        <end position="64"/>
    </location>
</feature>
<dbReference type="Proteomes" id="UP000218231">
    <property type="component" value="Unassembled WGS sequence"/>
</dbReference>
<keyword evidence="1" id="KW-0812">Transmembrane</keyword>
<gene>
    <name evidence="2" type="ORF">WR25_00327</name>
</gene>
<evidence type="ECO:0000256" key="1">
    <source>
        <dbReference type="SAM" id="Phobius"/>
    </source>
</evidence>
<dbReference type="EMBL" id="LIAE01006654">
    <property type="protein sequence ID" value="PAV86606.1"/>
    <property type="molecule type" value="Genomic_DNA"/>
</dbReference>